<dbReference type="Pfam" id="PF02517">
    <property type="entry name" value="Rce1-like"/>
    <property type="match status" value="1"/>
</dbReference>
<feature type="transmembrane region" description="Helical" evidence="1">
    <location>
        <begin position="160"/>
        <end position="188"/>
    </location>
</feature>
<feature type="transmembrane region" description="Helical" evidence="1">
    <location>
        <begin position="36"/>
        <end position="53"/>
    </location>
</feature>
<name>V4HG55_9EURY</name>
<feature type="domain" description="CAAX prenyl protease 2/Lysostaphin resistance protein A-like" evidence="2">
    <location>
        <begin position="118"/>
        <end position="207"/>
    </location>
</feature>
<keyword evidence="1" id="KW-1133">Transmembrane helix</keyword>
<reference evidence="3 4" key="1">
    <citation type="journal article" date="2013" name="Genome Announc.">
        <title>Draft Genome Sequence of 'Candidatus Halobonum tyrrellensis' Strain G22, Isolated from the Hypersaline Waters of Lake Tyrrell, Australia.</title>
        <authorList>
            <person name="Ugalde J.A."/>
            <person name="Narasingarao P."/>
            <person name="Kuo S."/>
            <person name="Podell S."/>
            <person name="Allen E.E."/>
        </authorList>
    </citation>
    <scope>NUCLEOTIDE SEQUENCE [LARGE SCALE GENOMIC DNA]</scope>
    <source>
        <strain evidence="3 4">G22</strain>
    </source>
</reference>
<protein>
    <recommendedName>
        <fullName evidence="2">CAAX prenyl protease 2/Lysostaphin resistance protein A-like domain-containing protein</fullName>
    </recommendedName>
</protein>
<keyword evidence="1" id="KW-0812">Transmembrane</keyword>
<accession>V4HG55</accession>
<organism evidence="3 4">
    <name type="scientific">Candidatus Halobonum tyrrellensis G22</name>
    <dbReference type="NCBI Taxonomy" id="1324957"/>
    <lineage>
        <taxon>Archaea</taxon>
        <taxon>Methanobacteriati</taxon>
        <taxon>Methanobacteriota</taxon>
        <taxon>Stenosarchaea group</taxon>
        <taxon>Halobacteria</taxon>
        <taxon>Halobacteriales</taxon>
        <taxon>Haloferacaceae</taxon>
        <taxon>Candidatus Halobonum</taxon>
    </lineage>
</organism>
<dbReference type="eggNOG" id="arCOG02766">
    <property type="taxonomic scope" value="Archaea"/>
</dbReference>
<sequence>MALSVVAGFVSIVVVDPLYAIVETEWTLFGELIGSYVVQPGFGLVAAGYIWWCDDYDPLDRIRTPSVEGAAWIGLGVVGYEVAVRAVTPILPLVGLSHGAHSGGTAKWRVFLNQPEILVPGLVVLFVVMAPMEEVLYRGVVHDALEPALESSGRVLVGGFLFGVMHLLISTGGIVSILFTSFFGILLAAGYERTENLTVPIMAHAGYWLVFLPF</sequence>
<evidence type="ECO:0000259" key="2">
    <source>
        <dbReference type="Pfam" id="PF02517"/>
    </source>
</evidence>
<dbReference type="InterPro" id="IPR003675">
    <property type="entry name" value="Rce1/LyrA-like_dom"/>
</dbReference>
<comment type="caution">
    <text evidence="3">The sequence shown here is derived from an EMBL/GenBank/DDBJ whole genome shotgun (WGS) entry which is preliminary data.</text>
</comment>
<dbReference type="RefSeq" id="WP_023392975.1">
    <property type="nucleotide sequence ID" value="NZ_ASGZ01000005.1"/>
</dbReference>
<dbReference type="EMBL" id="ASGZ01000005">
    <property type="protein sequence ID" value="ESP89700.1"/>
    <property type="molecule type" value="Genomic_DNA"/>
</dbReference>
<keyword evidence="4" id="KW-1185">Reference proteome</keyword>
<evidence type="ECO:0000313" key="3">
    <source>
        <dbReference type="EMBL" id="ESP89700.1"/>
    </source>
</evidence>
<dbReference type="GO" id="GO:0080120">
    <property type="term" value="P:CAAX-box protein maturation"/>
    <property type="evidence" value="ECO:0007669"/>
    <property type="project" value="UniProtKB-ARBA"/>
</dbReference>
<dbReference type="AlphaFoldDB" id="V4HG55"/>
<gene>
    <name evidence="3" type="ORF">K933_01886</name>
</gene>
<proteinExistence type="predicted"/>
<dbReference type="STRING" id="1324957.K933_01886"/>
<evidence type="ECO:0000256" key="1">
    <source>
        <dbReference type="SAM" id="Phobius"/>
    </source>
</evidence>
<dbReference type="Proteomes" id="UP000017840">
    <property type="component" value="Unassembled WGS sequence"/>
</dbReference>
<evidence type="ECO:0000313" key="4">
    <source>
        <dbReference type="Proteomes" id="UP000017840"/>
    </source>
</evidence>
<keyword evidence="1" id="KW-0472">Membrane</keyword>
<feature type="transmembrane region" description="Helical" evidence="1">
    <location>
        <begin position="117"/>
        <end position="140"/>
    </location>
</feature>
<dbReference type="GO" id="GO:0004175">
    <property type="term" value="F:endopeptidase activity"/>
    <property type="evidence" value="ECO:0007669"/>
    <property type="project" value="UniProtKB-ARBA"/>
</dbReference>